<reference evidence="2 3" key="1">
    <citation type="journal article" date="2016" name="Nat. Commun.">
        <title>Thousands of microbial genomes shed light on interconnected biogeochemical processes in an aquifer system.</title>
        <authorList>
            <person name="Anantharaman K."/>
            <person name="Brown C.T."/>
            <person name="Hug L.A."/>
            <person name="Sharon I."/>
            <person name="Castelle C.J."/>
            <person name="Probst A.J."/>
            <person name="Thomas B.C."/>
            <person name="Singh A."/>
            <person name="Wilkins M.J."/>
            <person name="Karaoz U."/>
            <person name="Brodie E.L."/>
            <person name="Williams K.H."/>
            <person name="Hubbard S.S."/>
            <person name="Banfield J.F."/>
        </authorList>
    </citation>
    <scope>NUCLEOTIDE SEQUENCE [LARGE SCALE GENOMIC DNA]</scope>
</reference>
<sequence length="60" mass="7076">MNAVNCRHAQERKELTRSNQNGTRGEAADYQRETGTDKRKASRQTTQTFHRQRIDRLDNE</sequence>
<evidence type="ECO:0000313" key="3">
    <source>
        <dbReference type="Proteomes" id="UP000179243"/>
    </source>
</evidence>
<feature type="compositionally biased region" description="Basic and acidic residues" evidence="1">
    <location>
        <begin position="26"/>
        <end position="39"/>
    </location>
</feature>
<comment type="caution">
    <text evidence="2">The sequence shown here is derived from an EMBL/GenBank/DDBJ whole genome shotgun (WGS) entry which is preliminary data.</text>
</comment>
<organism evidence="2 3">
    <name type="scientific">Candidatus Raymondbacteria bacterium RIFOXYD12_FULL_49_13</name>
    <dbReference type="NCBI Taxonomy" id="1817890"/>
    <lineage>
        <taxon>Bacteria</taxon>
        <taxon>Raymondiibacteriota</taxon>
    </lineage>
</organism>
<evidence type="ECO:0000256" key="1">
    <source>
        <dbReference type="SAM" id="MobiDB-lite"/>
    </source>
</evidence>
<name>A0A1F7FGS5_UNCRA</name>
<accession>A0A1F7FGS5</accession>
<feature type="region of interest" description="Disordered" evidence="1">
    <location>
        <begin position="1"/>
        <end position="60"/>
    </location>
</feature>
<dbReference type="EMBL" id="MFYX01000047">
    <property type="protein sequence ID" value="OGK05801.1"/>
    <property type="molecule type" value="Genomic_DNA"/>
</dbReference>
<proteinExistence type="predicted"/>
<dbReference type="AlphaFoldDB" id="A0A1F7FGS5"/>
<gene>
    <name evidence="2" type="ORF">A2519_01800</name>
</gene>
<dbReference type="Proteomes" id="UP000179243">
    <property type="component" value="Unassembled WGS sequence"/>
</dbReference>
<evidence type="ECO:0000313" key="2">
    <source>
        <dbReference type="EMBL" id="OGK05801.1"/>
    </source>
</evidence>
<protein>
    <submittedName>
        <fullName evidence="2">Uncharacterized protein</fullName>
    </submittedName>
</protein>